<dbReference type="InterPro" id="IPR011990">
    <property type="entry name" value="TPR-like_helical_dom_sf"/>
</dbReference>
<sequence length="232" mass="25584">MAALRATSAHVVALDARFGGRDLMGTAVRAAHAGRTAHTRFAGSRGVPAAAAEDQQIAGWIAFDDERQDLSRQMSLEALLTARATGNRSMEQYILGRLAMRDVHIHRPTEAAQICRAALDDGAPGAARTMFTLRAARAAAQMGEDTPALDLIEETRSRHLEGPRTHDPAWAWWLTEAEIAWHHAMIYTDTGRWDRAIERFTAACERPDEYAWASRISQASLREPARQLTASD</sequence>
<dbReference type="Gene3D" id="1.25.40.10">
    <property type="entry name" value="Tetratricopeptide repeat domain"/>
    <property type="match status" value="1"/>
</dbReference>
<accession>A0A7Y9GB37</accession>
<comment type="caution">
    <text evidence="1">The sequence shown here is derived from an EMBL/GenBank/DDBJ whole genome shotgun (WGS) entry which is preliminary data.</text>
</comment>
<gene>
    <name evidence="1" type="ORF">BJ999_003497</name>
</gene>
<name>A0A7Y9GB37_9ACTN</name>
<dbReference type="RefSeq" id="WP_179834281.1">
    <property type="nucleotide sequence ID" value="NZ_BMRD01000025.1"/>
</dbReference>
<proteinExistence type="predicted"/>
<dbReference type="EMBL" id="JACCBT010000001">
    <property type="protein sequence ID" value="NYE13201.1"/>
    <property type="molecule type" value="Genomic_DNA"/>
</dbReference>
<evidence type="ECO:0000313" key="2">
    <source>
        <dbReference type="Proteomes" id="UP000591272"/>
    </source>
</evidence>
<keyword evidence="2" id="KW-1185">Reference proteome</keyword>
<protein>
    <submittedName>
        <fullName evidence="1">Uncharacterized protein</fullName>
    </submittedName>
</protein>
<dbReference type="Proteomes" id="UP000591272">
    <property type="component" value="Unassembled WGS sequence"/>
</dbReference>
<organism evidence="1 2">
    <name type="scientific">Actinomadura citrea</name>
    <dbReference type="NCBI Taxonomy" id="46158"/>
    <lineage>
        <taxon>Bacteria</taxon>
        <taxon>Bacillati</taxon>
        <taxon>Actinomycetota</taxon>
        <taxon>Actinomycetes</taxon>
        <taxon>Streptosporangiales</taxon>
        <taxon>Thermomonosporaceae</taxon>
        <taxon>Actinomadura</taxon>
    </lineage>
</organism>
<evidence type="ECO:0000313" key="1">
    <source>
        <dbReference type="EMBL" id="NYE13201.1"/>
    </source>
</evidence>
<dbReference type="SUPFAM" id="SSF48452">
    <property type="entry name" value="TPR-like"/>
    <property type="match status" value="1"/>
</dbReference>
<dbReference type="AlphaFoldDB" id="A0A7Y9GB37"/>
<reference evidence="1 2" key="1">
    <citation type="submission" date="2020-07" db="EMBL/GenBank/DDBJ databases">
        <title>Sequencing the genomes of 1000 actinobacteria strains.</title>
        <authorList>
            <person name="Klenk H.-P."/>
        </authorList>
    </citation>
    <scope>NUCLEOTIDE SEQUENCE [LARGE SCALE GENOMIC DNA]</scope>
    <source>
        <strain evidence="1 2">DSM 43461</strain>
    </source>
</reference>